<evidence type="ECO:0000313" key="1">
    <source>
        <dbReference type="EMBL" id="KAG5162168.1"/>
    </source>
</evidence>
<dbReference type="EMBL" id="JAFIQS010000020">
    <property type="protein sequence ID" value="KAG5162168.1"/>
    <property type="molecule type" value="Genomic_DNA"/>
</dbReference>
<dbReference type="AlphaFoldDB" id="A0A8H8CE19"/>
<comment type="caution">
    <text evidence="1">The sequence shown here is derived from an EMBL/GenBank/DDBJ whole genome shotgun (WGS) entry which is preliminary data.</text>
</comment>
<accession>A0A8H8CE19</accession>
<protein>
    <submittedName>
        <fullName evidence="1">Uncharacterized protein</fullName>
    </submittedName>
</protein>
<gene>
    <name evidence="1" type="ORF">JR316_012829</name>
</gene>
<reference evidence="1" key="1">
    <citation type="submission" date="2021-02" db="EMBL/GenBank/DDBJ databases">
        <title>Psilocybe cubensis genome.</title>
        <authorList>
            <person name="Mckernan K.J."/>
            <person name="Crawford S."/>
            <person name="Trippe A."/>
            <person name="Kane L.T."/>
            <person name="Mclaughlin S."/>
        </authorList>
    </citation>
    <scope>NUCLEOTIDE SEQUENCE [LARGE SCALE GENOMIC DNA]</scope>
    <source>
        <strain evidence="1">MGC-MH-2018</strain>
    </source>
</reference>
<proteinExistence type="predicted"/>
<organism evidence="1">
    <name type="scientific">Psilocybe cubensis</name>
    <name type="common">Psychedelic mushroom</name>
    <name type="synonym">Stropharia cubensis</name>
    <dbReference type="NCBI Taxonomy" id="181762"/>
    <lineage>
        <taxon>Eukaryota</taxon>
        <taxon>Fungi</taxon>
        <taxon>Dikarya</taxon>
        <taxon>Basidiomycota</taxon>
        <taxon>Agaricomycotina</taxon>
        <taxon>Agaricomycetes</taxon>
        <taxon>Agaricomycetidae</taxon>
        <taxon>Agaricales</taxon>
        <taxon>Agaricineae</taxon>
        <taxon>Strophariaceae</taxon>
        <taxon>Psilocybe</taxon>
    </lineage>
</organism>
<sequence length="334" mass="36379">MLVDSEQRRKTISKTFQFPWLKSQGEFEINFDRRLLVASCILLACYALRGIASPITSDADELVLTPVGMVPKSNVHIVPQGGKILHSASEVRLLDADGKVLHASALKKSSKPFFTAHNKTEPAVGPRNLQSATVLALAQVSSVSGFQSRWVLPPLPQVNSGQLLMYFSGLAPPSIDALIQPTLQYGVSAAGGGNFWSVASWFITSTQIFVTNVTQLPTGNQILDSFVVNEDQFLGTPTTHAWFTGFSFFQASQLNIQTVENFNVAIVALEISNAITLGNLPTGPTDVEQIFILDANSNSIFPIPWQFSEDTADGITINRIPNTISGDETLFFQY</sequence>
<name>A0A8H8CE19_PSICU</name>